<protein>
    <submittedName>
        <fullName evidence="8">Type II toxin-antitoxin system HicA family toxin</fullName>
    </submittedName>
</protein>
<keyword evidence="3" id="KW-0540">Nuclease</keyword>
<dbReference type="EMBL" id="CP099464">
    <property type="protein sequence ID" value="UUO16548.1"/>
    <property type="molecule type" value="Genomic_DNA"/>
</dbReference>
<dbReference type="Gene3D" id="3.30.920.30">
    <property type="entry name" value="Hypothetical protein"/>
    <property type="match status" value="1"/>
</dbReference>
<reference evidence="8" key="1">
    <citation type="submission" date="2022-06" db="EMBL/GenBank/DDBJ databases">
        <title>Nostosin G and Spiroidesin B from the Cyanobacterium Dolichospermum sp. NIES-1697.</title>
        <authorList>
            <person name="Phan C.-S."/>
            <person name="Mehjabin J.J."/>
            <person name="Anas A.R.J."/>
            <person name="Hayasaka M."/>
            <person name="Onoki R."/>
            <person name="Wang J."/>
            <person name="Umezawa T."/>
            <person name="Washio K."/>
            <person name="Morikawa M."/>
            <person name="Okino T."/>
        </authorList>
    </citation>
    <scope>NUCLEOTIDE SEQUENCE</scope>
    <source>
        <strain evidence="8">NIES-1697</strain>
    </source>
</reference>
<evidence type="ECO:0000313" key="9">
    <source>
        <dbReference type="Proteomes" id="UP001057561"/>
    </source>
</evidence>
<evidence type="ECO:0000256" key="3">
    <source>
        <dbReference type="ARBA" id="ARBA00022722"/>
    </source>
</evidence>
<proteinExistence type="inferred from homology"/>
<keyword evidence="2" id="KW-1277">Toxin-antitoxin system</keyword>
<name>A0ABY5LX05_9CYAN</name>
<evidence type="ECO:0000256" key="2">
    <source>
        <dbReference type="ARBA" id="ARBA00022649"/>
    </source>
</evidence>
<evidence type="ECO:0000256" key="1">
    <source>
        <dbReference type="ARBA" id="ARBA00006620"/>
    </source>
</evidence>
<keyword evidence="5" id="KW-0378">Hydrolase</keyword>
<accession>A0ABY5LX05</accession>
<dbReference type="Pfam" id="PF07927">
    <property type="entry name" value="HicA_toxin"/>
    <property type="match status" value="1"/>
</dbReference>
<keyword evidence="7" id="KW-0346">Stress response</keyword>
<dbReference type="SUPFAM" id="SSF54786">
    <property type="entry name" value="YcfA/nrd intein domain"/>
    <property type="match status" value="1"/>
</dbReference>
<dbReference type="InterPro" id="IPR012933">
    <property type="entry name" value="HicA_mRNA_interferase"/>
</dbReference>
<comment type="similarity">
    <text evidence="1">Belongs to the HicA mRNA interferase family.</text>
</comment>
<keyword evidence="4" id="KW-0255">Endonuclease</keyword>
<evidence type="ECO:0000256" key="6">
    <source>
        <dbReference type="ARBA" id="ARBA00022884"/>
    </source>
</evidence>
<evidence type="ECO:0000313" key="8">
    <source>
        <dbReference type="EMBL" id="UUO16548.1"/>
    </source>
</evidence>
<evidence type="ECO:0000256" key="7">
    <source>
        <dbReference type="ARBA" id="ARBA00023016"/>
    </source>
</evidence>
<gene>
    <name evidence="8" type="ORF">NG743_05800</name>
</gene>
<organism evidence="8 9">
    <name type="scientific">Dolichospermum heterosporum TAC447</name>
    <dbReference type="NCBI Taxonomy" id="747523"/>
    <lineage>
        <taxon>Bacteria</taxon>
        <taxon>Bacillati</taxon>
        <taxon>Cyanobacteriota</taxon>
        <taxon>Cyanophyceae</taxon>
        <taxon>Nostocales</taxon>
        <taxon>Aphanizomenonaceae</taxon>
        <taxon>Dolichospermum</taxon>
        <taxon>Dolichospermum heterosporum</taxon>
    </lineage>
</organism>
<sequence length="78" mass="9348">MTKKEKLWQKAKNSPENLTFDEFETLLIQNGWEFSRQKGSHRLWYSPSGQPLPIQPRKDGKAKLYQIQQFFEYQEGNQ</sequence>
<evidence type="ECO:0000256" key="5">
    <source>
        <dbReference type="ARBA" id="ARBA00022801"/>
    </source>
</evidence>
<keyword evidence="9" id="KW-1185">Reference proteome</keyword>
<dbReference type="RefSeq" id="WP_027404464.1">
    <property type="nucleotide sequence ID" value="NZ_CP099464.1"/>
</dbReference>
<evidence type="ECO:0000256" key="4">
    <source>
        <dbReference type="ARBA" id="ARBA00022759"/>
    </source>
</evidence>
<keyword evidence="6" id="KW-0694">RNA-binding</keyword>
<dbReference type="Proteomes" id="UP001057561">
    <property type="component" value="Chromosome"/>
</dbReference>
<dbReference type="InterPro" id="IPR038570">
    <property type="entry name" value="HicA_sf"/>
</dbReference>